<name>A0A2I0VV34_9ASPA</name>
<keyword evidence="3" id="KW-0863">Zinc-finger</keyword>
<gene>
    <name evidence="6" type="ORF">MA16_Dca016001</name>
</gene>
<keyword evidence="7" id="KW-1185">Reference proteome</keyword>
<dbReference type="STRING" id="906689.A0A2I0VV34"/>
<accession>A0A2I0VV34</accession>
<evidence type="ECO:0000256" key="5">
    <source>
        <dbReference type="ARBA" id="ARBA00023242"/>
    </source>
</evidence>
<protein>
    <submittedName>
        <fullName evidence="6">AC transposase</fullName>
    </submittedName>
</protein>
<dbReference type="GO" id="GO:0005634">
    <property type="term" value="C:nucleus"/>
    <property type="evidence" value="ECO:0007669"/>
    <property type="project" value="UniProtKB-SubCell"/>
</dbReference>
<dbReference type="InterPro" id="IPR012337">
    <property type="entry name" value="RNaseH-like_sf"/>
</dbReference>
<dbReference type="SUPFAM" id="SSF53098">
    <property type="entry name" value="Ribonuclease H-like"/>
    <property type="match status" value="1"/>
</dbReference>
<sequence length="271" mass="31981">MSSYFLKYSRTTARSDVMLVYDKEKKKLHNALKSINRTSFITNIWKSKNQRISYMLVTGHYVDSNWKLQKRVLSFLHLSPPHTATEIVDTFYKSLNEWGLENKVFTLSVDNASNNDRAIKLLKDNFRVRKKLFFGGRIFYIRCCAHILNLMVKDGIKSIDFVVKKIRDTISYLNASEGRLLRFADVVHQLHLSTRKLIMDSPTRWNSTYNMLNVALKLRDEFISYSERDLTYHNYPTEEEWSNIEKVWTYIVVFSLHFKVLYGLCFRLGSA</sequence>
<keyword evidence="5" id="KW-0539">Nucleus</keyword>
<organism evidence="6 7">
    <name type="scientific">Dendrobium catenatum</name>
    <dbReference type="NCBI Taxonomy" id="906689"/>
    <lineage>
        <taxon>Eukaryota</taxon>
        <taxon>Viridiplantae</taxon>
        <taxon>Streptophyta</taxon>
        <taxon>Embryophyta</taxon>
        <taxon>Tracheophyta</taxon>
        <taxon>Spermatophyta</taxon>
        <taxon>Magnoliopsida</taxon>
        <taxon>Liliopsida</taxon>
        <taxon>Asparagales</taxon>
        <taxon>Orchidaceae</taxon>
        <taxon>Epidendroideae</taxon>
        <taxon>Malaxideae</taxon>
        <taxon>Dendrobiinae</taxon>
        <taxon>Dendrobium</taxon>
    </lineage>
</organism>
<dbReference type="AlphaFoldDB" id="A0A2I0VV34"/>
<evidence type="ECO:0000313" key="7">
    <source>
        <dbReference type="Proteomes" id="UP000233837"/>
    </source>
</evidence>
<comment type="subcellular location">
    <subcellularLocation>
        <location evidence="1">Nucleus</location>
    </subcellularLocation>
</comment>
<reference evidence="6 7" key="2">
    <citation type="journal article" date="2017" name="Nature">
        <title>The Apostasia genome and the evolution of orchids.</title>
        <authorList>
            <person name="Zhang G.Q."/>
            <person name="Liu K.W."/>
            <person name="Li Z."/>
            <person name="Lohaus R."/>
            <person name="Hsiao Y.Y."/>
            <person name="Niu S.C."/>
            <person name="Wang J.Y."/>
            <person name="Lin Y.C."/>
            <person name="Xu Q."/>
            <person name="Chen L.J."/>
            <person name="Yoshida K."/>
            <person name="Fujiwara S."/>
            <person name="Wang Z.W."/>
            <person name="Zhang Y.Q."/>
            <person name="Mitsuda N."/>
            <person name="Wang M."/>
            <person name="Liu G.H."/>
            <person name="Pecoraro L."/>
            <person name="Huang H.X."/>
            <person name="Xiao X.J."/>
            <person name="Lin M."/>
            <person name="Wu X.Y."/>
            <person name="Wu W.L."/>
            <person name="Chen Y.Y."/>
            <person name="Chang S.B."/>
            <person name="Sakamoto S."/>
            <person name="Ohme-Takagi M."/>
            <person name="Yagi M."/>
            <person name="Zeng S.J."/>
            <person name="Shen C.Y."/>
            <person name="Yeh C.M."/>
            <person name="Luo Y.B."/>
            <person name="Tsai W.C."/>
            <person name="Van de Peer Y."/>
            <person name="Liu Z.J."/>
        </authorList>
    </citation>
    <scope>NUCLEOTIDE SEQUENCE [LARGE SCALE GENOMIC DNA]</scope>
    <source>
        <tissue evidence="6">The whole plant</tissue>
    </source>
</reference>
<reference evidence="6 7" key="1">
    <citation type="journal article" date="2016" name="Sci. Rep.">
        <title>The Dendrobium catenatum Lindl. genome sequence provides insights into polysaccharide synthase, floral development and adaptive evolution.</title>
        <authorList>
            <person name="Zhang G.Q."/>
            <person name="Xu Q."/>
            <person name="Bian C."/>
            <person name="Tsai W.C."/>
            <person name="Yeh C.M."/>
            <person name="Liu K.W."/>
            <person name="Yoshida K."/>
            <person name="Zhang L.S."/>
            <person name="Chang S.B."/>
            <person name="Chen F."/>
            <person name="Shi Y."/>
            <person name="Su Y.Y."/>
            <person name="Zhang Y.Q."/>
            <person name="Chen L.J."/>
            <person name="Yin Y."/>
            <person name="Lin M."/>
            <person name="Huang H."/>
            <person name="Deng H."/>
            <person name="Wang Z.W."/>
            <person name="Zhu S.L."/>
            <person name="Zhao X."/>
            <person name="Deng C."/>
            <person name="Niu S.C."/>
            <person name="Huang J."/>
            <person name="Wang M."/>
            <person name="Liu G.H."/>
            <person name="Yang H.J."/>
            <person name="Xiao X.J."/>
            <person name="Hsiao Y.Y."/>
            <person name="Wu W.L."/>
            <person name="Chen Y.Y."/>
            <person name="Mitsuda N."/>
            <person name="Ohme-Takagi M."/>
            <person name="Luo Y.B."/>
            <person name="Van de Peer Y."/>
            <person name="Liu Z.J."/>
        </authorList>
    </citation>
    <scope>NUCLEOTIDE SEQUENCE [LARGE SCALE GENOMIC DNA]</scope>
    <source>
        <tissue evidence="6">The whole plant</tissue>
    </source>
</reference>
<evidence type="ECO:0000256" key="3">
    <source>
        <dbReference type="ARBA" id="ARBA00022771"/>
    </source>
</evidence>
<evidence type="ECO:0000256" key="4">
    <source>
        <dbReference type="ARBA" id="ARBA00022833"/>
    </source>
</evidence>
<dbReference type="GO" id="GO:0008270">
    <property type="term" value="F:zinc ion binding"/>
    <property type="evidence" value="ECO:0007669"/>
    <property type="project" value="UniProtKB-KW"/>
</dbReference>
<dbReference type="Proteomes" id="UP000233837">
    <property type="component" value="Unassembled WGS sequence"/>
</dbReference>
<dbReference type="PANTHER" id="PTHR46481:SF10">
    <property type="entry name" value="ZINC FINGER BED DOMAIN-CONTAINING PROTEIN 39"/>
    <property type="match status" value="1"/>
</dbReference>
<dbReference type="EMBL" id="KZ503212">
    <property type="protein sequence ID" value="PKU67272.1"/>
    <property type="molecule type" value="Genomic_DNA"/>
</dbReference>
<proteinExistence type="predicted"/>
<evidence type="ECO:0000256" key="1">
    <source>
        <dbReference type="ARBA" id="ARBA00004123"/>
    </source>
</evidence>
<dbReference type="InterPro" id="IPR052035">
    <property type="entry name" value="ZnF_BED_domain_contain"/>
</dbReference>
<evidence type="ECO:0000313" key="6">
    <source>
        <dbReference type="EMBL" id="PKU67272.1"/>
    </source>
</evidence>
<keyword evidence="4" id="KW-0862">Zinc</keyword>
<dbReference type="PANTHER" id="PTHR46481">
    <property type="entry name" value="ZINC FINGER BED DOMAIN-CONTAINING PROTEIN 4"/>
    <property type="match status" value="1"/>
</dbReference>
<evidence type="ECO:0000256" key="2">
    <source>
        <dbReference type="ARBA" id="ARBA00022723"/>
    </source>
</evidence>
<keyword evidence="2" id="KW-0479">Metal-binding</keyword>